<feature type="transmembrane region" description="Helical" evidence="2">
    <location>
        <begin position="84"/>
        <end position="104"/>
    </location>
</feature>
<feature type="signal peptide" evidence="3">
    <location>
        <begin position="1"/>
        <end position="24"/>
    </location>
</feature>
<feature type="chain" id="PRO_5037070006" evidence="3">
    <location>
        <begin position="25"/>
        <end position="319"/>
    </location>
</feature>
<keyword evidence="2" id="KW-1133">Transmembrane helix</keyword>
<gene>
    <name evidence="5" type="ORF">JJ685_13490</name>
</gene>
<dbReference type="SMART" id="SM00978">
    <property type="entry name" value="Tim44"/>
    <property type="match status" value="1"/>
</dbReference>
<dbReference type="InterPro" id="IPR032710">
    <property type="entry name" value="NTF2-like_dom_sf"/>
</dbReference>
<evidence type="ECO:0000256" key="3">
    <source>
        <dbReference type="SAM" id="SignalP"/>
    </source>
</evidence>
<sequence>MRKTLALFAIVLSLGMTLALDAEAKRLGGGRSAGMQRQGVTAPANNATPATTPGAPGQAAPVAGAPAAAAMPGAAAAATAKRSWLGPVAGLAAGLGIAALASHFGFGEGLANMLTIALLVMAVVFVFRFVMRKRAASQGGALAGAGATGNSGGVFRQPQAQDVAYRNVQAATQRPGGSLIGSSLAGAAATTGVGNIPAGFDVAAFERTARDQFTALQAANDAKDLDRLRDYLSPEMFDVVRSEIAERGDAPQKTEVFGLNAQVLDVAEDADRYVVSVRFTGSVREQAGAVPEDLDEVWHLTKPKAGFGGWMIAGIQQAA</sequence>
<feature type="compositionally biased region" description="Low complexity" evidence="1">
    <location>
        <begin position="39"/>
        <end position="62"/>
    </location>
</feature>
<dbReference type="Proteomes" id="UP000599109">
    <property type="component" value="Unassembled WGS sequence"/>
</dbReference>
<keyword evidence="2" id="KW-0472">Membrane</keyword>
<keyword evidence="2" id="KW-0812">Transmembrane</keyword>
<keyword evidence="3" id="KW-0732">Signal</keyword>
<keyword evidence="6" id="KW-1185">Reference proteome</keyword>
<dbReference type="InterPro" id="IPR007379">
    <property type="entry name" value="Tim44-like_dom"/>
</dbReference>
<organism evidence="5 6">
    <name type="scientific">Ramlibacter monticola</name>
    <dbReference type="NCBI Taxonomy" id="1926872"/>
    <lineage>
        <taxon>Bacteria</taxon>
        <taxon>Pseudomonadati</taxon>
        <taxon>Pseudomonadota</taxon>
        <taxon>Betaproteobacteria</taxon>
        <taxon>Burkholderiales</taxon>
        <taxon>Comamonadaceae</taxon>
        <taxon>Ramlibacter</taxon>
    </lineage>
</organism>
<proteinExistence type="predicted"/>
<dbReference type="Pfam" id="PF04280">
    <property type="entry name" value="Tim44"/>
    <property type="match status" value="1"/>
</dbReference>
<feature type="region of interest" description="Disordered" evidence="1">
    <location>
        <begin position="29"/>
        <end position="62"/>
    </location>
</feature>
<dbReference type="Gene3D" id="3.10.450.240">
    <property type="match status" value="1"/>
</dbReference>
<dbReference type="RefSeq" id="WP_201674793.1">
    <property type="nucleotide sequence ID" value="NZ_JAEQNE010000003.1"/>
</dbReference>
<feature type="transmembrane region" description="Helical" evidence="2">
    <location>
        <begin position="110"/>
        <end position="130"/>
    </location>
</feature>
<protein>
    <submittedName>
        <fullName evidence="5">Tim44 domain-containing protein</fullName>
    </submittedName>
</protein>
<evidence type="ECO:0000259" key="4">
    <source>
        <dbReference type="SMART" id="SM00978"/>
    </source>
</evidence>
<comment type="caution">
    <text evidence="5">The sequence shown here is derived from an EMBL/GenBank/DDBJ whole genome shotgun (WGS) entry which is preliminary data.</text>
</comment>
<evidence type="ECO:0000313" key="6">
    <source>
        <dbReference type="Proteomes" id="UP000599109"/>
    </source>
</evidence>
<dbReference type="AlphaFoldDB" id="A0A937CUK7"/>
<dbReference type="PANTHER" id="PTHR41542">
    <property type="entry name" value="BLL5807 PROTEIN"/>
    <property type="match status" value="1"/>
</dbReference>
<dbReference type="SUPFAM" id="SSF54427">
    <property type="entry name" value="NTF2-like"/>
    <property type="match status" value="1"/>
</dbReference>
<evidence type="ECO:0000313" key="5">
    <source>
        <dbReference type="EMBL" id="MBL0392147.1"/>
    </source>
</evidence>
<name>A0A937CUK7_9BURK</name>
<dbReference type="PANTHER" id="PTHR41542:SF1">
    <property type="entry name" value="BLL5807 PROTEIN"/>
    <property type="match status" value="1"/>
</dbReference>
<evidence type="ECO:0000256" key="2">
    <source>
        <dbReference type="SAM" id="Phobius"/>
    </source>
</evidence>
<accession>A0A937CUK7</accession>
<reference evidence="5 6" key="1">
    <citation type="journal article" date="2017" name="Int. J. Syst. Evol. Microbiol.">
        <title>Ramlibacter monticola sp. nov., isolated from forest soil.</title>
        <authorList>
            <person name="Chaudhary D.K."/>
            <person name="Kim J."/>
        </authorList>
    </citation>
    <scope>NUCLEOTIDE SEQUENCE [LARGE SCALE GENOMIC DNA]</scope>
    <source>
        <strain evidence="5 6">KACC 19175</strain>
    </source>
</reference>
<feature type="domain" description="Tim44-like" evidence="4">
    <location>
        <begin position="186"/>
        <end position="317"/>
    </location>
</feature>
<evidence type="ECO:0000256" key="1">
    <source>
        <dbReference type="SAM" id="MobiDB-lite"/>
    </source>
</evidence>
<dbReference type="EMBL" id="JAEQNE010000003">
    <property type="protein sequence ID" value="MBL0392147.1"/>
    <property type="molecule type" value="Genomic_DNA"/>
</dbReference>